<evidence type="ECO:0000256" key="1">
    <source>
        <dbReference type="SAM" id="Phobius"/>
    </source>
</evidence>
<sequence>MRDLYQRLDLPPDANQQAIAKAIEHCQHNTLKQDAAAVLGIPEHRLAYDQLHATLSDIGQLRSRLGLTHGAHWQGSVANDFSLPPDQTRSCQDDLAERISRAAMLYNRWQRFRVSGLLVATLLTVAGMSLAAGLAWAMRLASA</sequence>
<dbReference type="EMBL" id="JABFHI010000002">
    <property type="protein sequence ID" value="NOG31568.1"/>
    <property type="molecule type" value="Genomic_DNA"/>
</dbReference>
<evidence type="ECO:0000313" key="2">
    <source>
        <dbReference type="EMBL" id="NOG31568.1"/>
    </source>
</evidence>
<protein>
    <submittedName>
        <fullName evidence="2">Uncharacterized protein</fullName>
    </submittedName>
</protein>
<accession>A0A7Y3TWQ0</accession>
<reference evidence="2 3" key="2">
    <citation type="submission" date="2020-06" db="EMBL/GenBank/DDBJ databases">
        <title>Halomonas songnenensis sp. nov., a moderately halophilic bacterium isolated from saline and alkaline soils.</title>
        <authorList>
            <person name="Jiang J."/>
            <person name="Pan Y."/>
        </authorList>
    </citation>
    <scope>NUCLEOTIDE SEQUENCE [LARGE SCALE GENOMIC DNA]</scope>
    <source>
        <strain evidence="2 3">TBZ9</strain>
    </source>
</reference>
<reference evidence="2 3" key="1">
    <citation type="submission" date="2020-05" db="EMBL/GenBank/DDBJ databases">
        <authorList>
            <person name="Ruan W."/>
            <person name="Jeon C.O."/>
            <person name="Chun B.H."/>
        </authorList>
    </citation>
    <scope>NUCLEOTIDE SEQUENCE [LARGE SCALE GENOMIC DNA]</scope>
    <source>
        <strain evidence="2 3">TBZ9</strain>
    </source>
</reference>
<keyword evidence="1" id="KW-0812">Transmembrane</keyword>
<keyword evidence="1" id="KW-1133">Transmembrane helix</keyword>
<gene>
    <name evidence="2" type="ORF">HLB35_06910</name>
</gene>
<name>A0A7Y3TWQ0_9GAMM</name>
<dbReference type="Proteomes" id="UP000588806">
    <property type="component" value="Unassembled WGS sequence"/>
</dbReference>
<proteinExistence type="predicted"/>
<organism evidence="2 3">
    <name type="scientific">Vreelandella azerica</name>
    <dbReference type="NCBI Taxonomy" id="2732867"/>
    <lineage>
        <taxon>Bacteria</taxon>
        <taxon>Pseudomonadati</taxon>
        <taxon>Pseudomonadota</taxon>
        <taxon>Gammaproteobacteria</taxon>
        <taxon>Oceanospirillales</taxon>
        <taxon>Halomonadaceae</taxon>
        <taxon>Vreelandella</taxon>
    </lineage>
</organism>
<dbReference type="RefSeq" id="WP_171702011.1">
    <property type="nucleotide sequence ID" value="NZ_JABFHI010000002.1"/>
</dbReference>
<feature type="transmembrane region" description="Helical" evidence="1">
    <location>
        <begin position="114"/>
        <end position="138"/>
    </location>
</feature>
<evidence type="ECO:0000313" key="3">
    <source>
        <dbReference type="Proteomes" id="UP000588806"/>
    </source>
</evidence>
<comment type="caution">
    <text evidence="2">The sequence shown here is derived from an EMBL/GenBank/DDBJ whole genome shotgun (WGS) entry which is preliminary data.</text>
</comment>
<keyword evidence="1" id="KW-0472">Membrane</keyword>
<dbReference type="AlphaFoldDB" id="A0A7Y3TWQ0"/>
<keyword evidence="3" id="KW-1185">Reference proteome</keyword>